<organism evidence="1 2">
    <name type="scientific">Hominiventricola filiformis</name>
    <dbReference type="NCBI Taxonomy" id="2885352"/>
    <lineage>
        <taxon>Bacteria</taxon>
        <taxon>Bacillati</taxon>
        <taxon>Bacillota</taxon>
        <taxon>Clostridia</taxon>
        <taxon>Lachnospirales</taxon>
        <taxon>Lachnospiraceae</taxon>
        <taxon>Hominiventricola</taxon>
    </lineage>
</organism>
<dbReference type="AlphaFoldDB" id="A0AAE3A6E7"/>
<sequence length="113" mass="12716">MANEVEVLKADQIEDPEEESLVIQFKKPYTFEGKVYTEIDLSGMEDLTGADMIAVNKLMSRNSPGIQIMPEVSAEYAAYFAARAAKQPIEFFTGMPPRELMKVKNRVMGFLFA</sequence>
<evidence type="ECO:0000313" key="1">
    <source>
        <dbReference type="EMBL" id="MCC2124795.1"/>
    </source>
</evidence>
<gene>
    <name evidence="1" type="ORF">LKD36_01225</name>
</gene>
<dbReference type="InterPro" id="IPR019289">
    <property type="entry name" value="Phage_tail_E/E"/>
</dbReference>
<reference evidence="1 2" key="1">
    <citation type="submission" date="2021-10" db="EMBL/GenBank/DDBJ databases">
        <title>Anaerobic single-cell dispensing facilitates the cultivation of human gut bacteria.</title>
        <authorList>
            <person name="Afrizal A."/>
        </authorList>
    </citation>
    <scope>NUCLEOTIDE SEQUENCE [LARGE SCALE GENOMIC DNA]</scope>
    <source>
        <strain evidence="1 2">CLA-AA-H276</strain>
    </source>
</reference>
<accession>A0AAE3A6E7</accession>
<proteinExistence type="predicted"/>
<dbReference type="Proteomes" id="UP001198220">
    <property type="component" value="Unassembled WGS sequence"/>
</dbReference>
<comment type="caution">
    <text evidence="1">The sequence shown here is derived from an EMBL/GenBank/DDBJ whole genome shotgun (WGS) entry which is preliminary data.</text>
</comment>
<name>A0AAE3A6E7_9FIRM</name>
<dbReference type="RefSeq" id="WP_308458350.1">
    <property type="nucleotide sequence ID" value="NZ_JAJEPS010000001.1"/>
</dbReference>
<protein>
    <submittedName>
        <fullName evidence="1">Phage tail assembly protein</fullName>
    </submittedName>
</protein>
<keyword evidence="2" id="KW-1185">Reference proteome</keyword>
<dbReference type="Pfam" id="PF10109">
    <property type="entry name" value="Phage_TAC_7"/>
    <property type="match status" value="1"/>
</dbReference>
<evidence type="ECO:0000313" key="2">
    <source>
        <dbReference type="Proteomes" id="UP001198220"/>
    </source>
</evidence>
<dbReference type="EMBL" id="JAJEPS010000001">
    <property type="protein sequence ID" value="MCC2124795.1"/>
    <property type="molecule type" value="Genomic_DNA"/>
</dbReference>